<keyword evidence="1" id="KW-0066">ATP synthesis</keyword>
<dbReference type="InterPro" id="IPR036771">
    <property type="entry name" value="ATPsynth_dsu/esu_N"/>
</dbReference>
<reference evidence="3 4" key="1">
    <citation type="journal article" date="2016" name="Nat. Commun.">
        <title>Thousands of microbial genomes shed light on interconnected biogeochemical processes in an aquifer system.</title>
        <authorList>
            <person name="Anantharaman K."/>
            <person name="Brown C.T."/>
            <person name="Hug L.A."/>
            <person name="Sharon I."/>
            <person name="Castelle C.J."/>
            <person name="Probst A.J."/>
            <person name="Thomas B.C."/>
            <person name="Singh A."/>
            <person name="Wilkins M.J."/>
            <person name="Karaoz U."/>
            <person name="Brodie E.L."/>
            <person name="Williams K.H."/>
            <person name="Hubbard S.S."/>
            <person name="Banfield J.F."/>
        </authorList>
    </citation>
    <scope>NUCLEOTIDE SEQUENCE [LARGE SCALE GENOMIC DNA]</scope>
</reference>
<dbReference type="Pfam" id="PF02823">
    <property type="entry name" value="ATP-synt_DE_N"/>
    <property type="match status" value="1"/>
</dbReference>
<name>A0A1F7XWA8_9BACT</name>
<evidence type="ECO:0000313" key="4">
    <source>
        <dbReference type="Proteomes" id="UP000176741"/>
    </source>
</evidence>
<gene>
    <name evidence="3" type="ORF">A2771_03275</name>
</gene>
<protein>
    <recommendedName>
        <fullName evidence="2">ATP synthase F1 complex delta/epsilon subunit N-terminal domain-containing protein</fullName>
    </recommendedName>
</protein>
<sequence>MSNEFFNLIVRSREGVVYKGQVTSITSYNNKGMFDVLATHTNFISLIQKKLLIIDSENKKSEIEVNNALLRVKENNVEVYVGVEKILPY</sequence>
<dbReference type="Gene3D" id="2.60.15.10">
    <property type="entry name" value="F0F1 ATP synthase delta/epsilon subunit, N-terminal"/>
    <property type="match status" value="1"/>
</dbReference>
<dbReference type="EMBL" id="MGGD01000073">
    <property type="protein sequence ID" value="OGM19316.1"/>
    <property type="molecule type" value="Genomic_DNA"/>
</dbReference>
<keyword evidence="1" id="KW-0139">CF(1)</keyword>
<dbReference type="InterPro" id="IPR020546">
    <property type="entry name" value="ATP_synth_F1_dsu/esu_N"/>
</dbReference>
<dbReference type="Proteomes" id="UP000176741">
    <property type="component" value="Unassembled WGS sequence"/>
</dbReference>
<accession>A0A1F7XWA8</accession>
<dbReference type="SUPFAM" id="SSF51344">
    <property type="entry name" value="Epsilon subunit of F1F0-ATP synthase N-terminal domain"/>
    <property type="match status" value="1"/>
</dbReference>
<evidence type="ECO:0000313" key="3">
    <source>
        <dbReference type="EMBL" id="OGM19316.1"/>
    </source>
</evidence>
<dbReference type="GO" id="GO:0045259">
    <property type="term" value="C:proton-transporting ATP synthase complex"/>
    <property type="evidence" value="ECO:0007669"/>
    <property type="project" value="UniProtKB-KW"/>
</dbReference>
<dbReference type="GO" id="GO:0015986">
    <property type="term" value="P:proton motive force-driven ATP synthesis"/>
    <property type="evidence" value="ECO:0007669"/>
    <property type="project" value="InterPro"/>
</dbReference>
<evidence type="ECO:0000256" key="1">
    <source>
        <dbReference type="ARBA" id="ARBA00023196"/>
    </source>
</evidence>
<proteinExistence type="predicted"/>
<feature type="domain" description="ATP synthase F1 complex delta/epsilon subunit N-terminal" evidence="2">
    <location>
        <begin position="6"/>
        <end position="81"/>
    </location>
</feature>
<organism evidence="3 4">
    <name type="scientific">Candidatus Woesebacteria bacterium RIFCSPHIGHO2_01_FULL_38_26b</name>
    <dbReference type="NCBI Taxonomy" id="1802491"/>
    <lineage>
        <taxon>Bacteria</taxon>
        <taxon>Candidatus Woeseibacteriota</taxon>
    </lineage>
</organism>
<comment type="caution">
    <text evidence="3">The sequence shown here is derived from an EMBL/GenBank/DDBJ whole genome shotgun (WGS) entry which is preliminary data.</text>
</comment>
<dbReference type="AlphaFoldDB" id="A0A1F7XWA8"/>
<evidence type="ECO:0000259" key="2">
    <source>
        <dbReference type="Pfam" id="PF02823"/>
    </source>
</evidence>